<dbReference type="GO" id="GO:0022627">
    <property type="term" value="C:cytosolic small ribosomal subunit"/>
    <property type="evidence" value="ECO:0007669"/>
    <property type="project" value="UniProtKB-UniRule"/>
</dbReference>
<dbReference type="InterPro" id="IPR027498">
    <property type="entry name" value="Ribosomal_uS2_euk"/>
</dbReference>
<dbReference type="InterPro" id="IPR032281">
    <property type="entry name" value="Ribosomal_uS2_C"/>
</dbReference>
<dbReference type="GO" id="GO:0003735">
    <property type="term" value="F:structural constituent of ribosome"/>
    <property type="evidence" value="ECO:0007669"/>
    <property type="project" value="UniProtKB-UniRule"/>
</dbReference>
<sequence>MSGGLEALAMKEDDVKKMLAAGTHLGDANVHFQMSLYVYKTKADGTPIFNLRKTWEKILLAARVIAAIENPSDVCVLSNRSYGQRAILKFAHHTGANPIAGRFTPGTFTNQIQKAFREPRLLVVTDPSTDHQAVTEASYVNIPVIAFCNTNSPLRYIDIAIPCNNLGKNSLGLMWWFLCREVLRLRGSISRELPWDIMPDLFFYRDPEEVEKEEQAKREAEEAQALAQQTTEQWSAAVPSTEVTTDAAAGQWDAGGDWGAAPMAASQVTPAAAPVGGPTPAAPAGFTAPSGTTDQDWNMAGGTTTDWGAEDGGDWGSTEPKATAGNW</sequence>
<evidence type="ECO:0000256" key="7">
    <source>
        <dbReference type="RuleBase" id="RU003631"/>
    </source>
</evidence>
<feature type="region of interest" description="Disordered" evidence="8">
    <location>
        <begin position="269"/>
        <end position="327"/>
    </location>
</feature>
<feature type="domain" description="Small ribosomal subunit protein uS2 C-terminal" evidence="9">
    <location>
        <begin position="202"/>
        <end position="308"/>
    </location>
</feature>
<dbReference type="AlphaFoldDB" id="A0AA35S1A9"/>
<dbReference type="EMBL" id="CASHTH010001847">
    <property type="protein sequence ID" value="CAI8020797.1"/>
    <property type="molecule type" value="Genomic_DNA"/>
</dbReference>
<comment type="similarity">
    <text evidence="2 6 7">Belongs to the universal ribosomal protein uS2 family.</text>
</comment>
<dbReference type="FunFam" id="3.40.50.10490:FF:000012">
    <property type="entry name" value="40S ribosomal protein SA"/>
    <property type="match status" value="1"/>
</dbReference>
<dbReference type="NCBIfam" id="TIGR01012">
    <property type="entry name" value="uS2_euk_arch"/>
    <property type="match status" value="1"/>
</dbReference>
<dbReference type="Pfam" id="PF16122">
    <property type="entry name" value="40S_SA_C"/>
    <property type="match status" value="1"/>
</dbReference>
<dbReference type="GO" id="GO:0006412">
    <property type="term" value="P:translation"/>
    <property type="evidence" value="ECO:0007669"/>
    <property type="project" value="UniProtKB-UniRule"/>
</dbReference>
<dbReference type="PANTHER" id="PTHR11489">
    <property type="entry name" value="40S RIBOSOMAL PROTEIN SA"/>
    <property type="match status" value="1"/>
</dbReference>
<evidence type="ECO:0000256" key="3">
    <source>
        <dbReference type="ARBA" id="ARBA00022490"/>
    </source>
</evidence>
<feature type="compositionally biased region" description="Low complexity" evidence="8">
    <location>
        <begin position="223"/>
        <end position="233"/>
    </location>
</feature>
<reference evidence="10" key="1">
    <citation type="submission" date="2023-03" db="EMBL/GenBank/DDBJ databases">
        <authorList>
            <person name="Steffen K."/>
            <person name="Cardenas P."/>
        </authorList>
    </citation>
    <scope>NUCLEOTIDE SEQUENCE</scope>
</reference>
<keyword evidence="4 6" id="KW-0689">Ribosomal protein</keyword>
<evidence type="ECO:0000313" key="10">
    <source>
        <dbReference type="EMBL" id="CAI8020797.1"/>
    </source>
</evidence>
<evidence type="ECO:0000256" key="5">
    <source>
        <dbReference type="ARBA" id="ARBA00023274"/>
    </source>
</evidence>
<dbReference type="CDD" id="cd01425">
    <property type="entry name" value="RPS2"/>
    <property type="match status" value="1"/>
</dbReference>
<evidence type="ECO:0000256" key="1">
    <source>
        <dbReference type="ARBA" id="ARBA00004496"/>
    </source>
</evidence>
<gene>
    <name evidence="10" type="ORF">GBAR_LOCUS12402</name>
</gene>
<comment type="function">
    <text evidence="6">Required for the assembly and/or stability of the 40S ribosomal subunit. Required for the processing of the 20S rRNA-precursor to mature 18S rRNA in a late step of the maturation of 40S ribosomal subunits.</text>
</comment>
<evidence type="ECO:0000256" key="2">
    <source>
        <dbReference type="ARBA" id="ARBA00006242"/>
    </source>
</evidence>
<evidence type="ECO:0000259" key="9">
    <source>
        <dbReference type="Pfam" id="PF16122"/>
    </source>
</evidence>
<comment type="subunit">
    <text evidence="6">Component of the small ribosomal subunit. Mature ribosomes consist of a small (40S) and a large (60S) subunit. The 40S subunit contains about 33 different proteins and 1 molecule of RNA (18S). The 60S subunit contains about 49 different proteins and 3 molecules of RNA (28S, 5.8S and 5S). Interacts with ribosomal protein S21.</text>
</comment>
<keyword evidence="11" id="KW-1185">Reference proteome</keyword>
<feature type="compositionally biased region" description="Low complexity" evidence="8">
    <location>
        <begin position="269"/>
        <end position="293"/>
    </location>
</feature>
<dbReference type="InterPro" id="IPR001865">
    <property type="entry name" value="Ribosomal_uS2"/>
</dbReference>
<dbReference type="GO" id="GO:0000028">
    <property type="term" value="P:ribosomal small subunit assembly"/>
    <property type="evidence" value="ECO:0007669"/>
    <property type="project" value="UniProtKB-UniRule"/>
</dbReference>
<dbReference type="PROSITE" id="PS00963">
    <property type="entry name" value="RIBOSOMAL_S2_2"/>
    <property type="match status" value="1"/>
</dbReference>
<comment type="subcellular location">
    <subcellularLocation>
        <location evidence="1 6">Cytoplasm</location>
    </subcellularLocation>
</comment>
<dbReference type="PRINTS" id="PR00395">
    <property type="entry name" value="RIBOSOMALS2"/>
</dbReference>
<comment type="caution">
    <text evidence="10">The sequence shown here is derived from an EMBL/GenBank/DDBJ whole genome shotgun (WGS) entry which is preliminary data.</text>
</comment>
<accession>A0AA35S1A9</accession>
<keyword evidence="3 6" id="KW-0963">Cytoplasm</keyword>
<feature type="compositionally biased region" description="Basic and acidic residues" evidence="8">
    <location>
        <begin position="212"/>
        <end position="221"/>
    </location>
</feature>
<protein>
    <recommendedName>
        <fullName evidence="6">Small ribosomal subunit protein uS2</fullName>
    </recommendedName>
</protein>
<dbReference type="InterPro" id="IPR018130">
    <property type="entry name" value="Ribosomal_uS2_CS"/>
</dbReference>
<feature type="region of interest" description="Disordered" evidence="8">
    <location>
        <begin position="212"/>
        <end position="239"/>
    </location>
</feature>
<evidence type="ECO:0000256" key="6">
    <source>
        <dbReference type="HAMAP-Rule" id="MF_03015"/>
    </source>
</evidence>
<keyword evidence="5 6" id="KW-0687">Ribonucleoprotein</keyword>
<dbReference type="Pfam" id="PF00318">
    <property type="entry name" value="Ribosomal_S2"/>
    <property type="match status" value="1"/>
</dbReference>
<dbReference type="PROSITE" id="PS00962">
    <property type="entry name" value="RIBOSOMAL_S2_1"/>
    <property type="match status" value="1"/>
</dbReference>
<dbReference type="Proteomes" id="UP001174909">
    <property type="component" value="Unassembled WGS sequence"/>
</dbReference>
<evidence type="ECO:0000313" key="11">
    <source>
        <dbReference type="Proteomes" id="UP001174909"/>
    </source>
</evidence>
<name>A0AA35S1A9_GEOBA</name>
<proteinExistence type="inferred from homology"/>
<organism evidence="10 11">
    <name type="scientific">Geodia barretti</name>
    <name type="common">Barrett's horny sponge</name>
    <dbReference type="NCBI Taxonomy" id="519541"/>
    <lineage>
        <taxon>Eukaryota</taxon>
        <taxon>Metazoa</taxon>
        <taxon>Porifera</taxon>
        <taxon>Demospongiae</taxon>
        <taxon>Heteroscleromorpha</taxon>
        <taxon>Tetractinellida</taxon>
        <taxon>Astrophorina</taxon>
        <taxon>Geodiidae</taxon>
        <taxon>Geodia</taxon>
    </lineage>
</organism>
<dbReference type="SUPFAM" id="SSF52313">
    <property type="entry name" value="Ribosomal protein S2"/>
    <property type="match status" value="1"/>
</dbReference>
<evidence type="ECO:0000256" key="4">
    <source>
        <dbReference type="ARBA" id="ARBA00022980"/>
    </source>
</evidence>
<dbReference type="Gene3D" id="3.40.50.10490">
    <property type="entry name" value="Glucose-6-phosphate isomerase like protein, domain 1"/>
    <property type="match status" value="1"/>
</dbReference>
<evidence type="ECO:0000256" key="8">
    <source>
        <dbReference type="SAM" id="MobiDB-lite"/>
    </source>
</evidence>
<dbReference type="InterPro" id="IPR023591">
    <property type="entry name" value="Ribosomal_uS2_flav_dom_sf"/>
</dbReference>
<dbReference type="HAMAP" id="MF_03015">
    <property type="entry name" value="Ribosomal_S2_euk"/>
    <property type="match status" value="1"/>
</dbReference>
<dbReference type="InterPro" id="IPR005707">
    <property type="entry name" value="Ribosomal_uS2_euk/arc"/>
</dbReference>